<organism evidence="2">
    <name type="scientific">viral metagenome</name>
    <dbReference type="NCBI Taxonomy" id="1070528"/>
    <lineage>
        <taxon>unclassified sequences</taxon>
        <taxon>metagenomes</taxon>
        <taxon>organismal metagenomes</taxon>
    </lineage>
</organism>
<reference evidence="2" key="1">
    <citation type="submission" date="2020-03" db="EMBL/GenBank/DDBJ databases">
        <title>The deep terrestrial virosphere.</title>
        <authorList>
            <person name="Holmfeldt K."/>
            <person name="Nilsson E."/>
            <person name="Simone D."/>
            <person name="Lopez-Fernandez M."/>
            <person name="Wu X."/>
            <person name="de Brujin I."/>
            <person name="Lundin D."/>
            <person name="Andersson A."/>
            <person name="Bertilsson S."/>
            <person name="Dopson M."/>
        </authorList>
    </citation>
    <scope>NUCLEOTIDE SEQUENCE</scope>
    <source>
        <strain evidence="2">MM415B01710</strain>
    </source>
</reference>
<sequence length="311" mass="34525">MPDDKKAVKGDTPSPEAVSGDSQPPDDEMSNLVADEVKEQVEGVVTPETPAEPEEINVQSQQNDLPIENVLAKQERVINKLYERLDLLENRLNTQPQPAQQQTQPQSARSLLGAGKKPGDLIAKEMEEKIEKGELSWERPYELFAYLTNRADELSSQRLERKSQFNTAQGQSAMRATKKAQSLGYNLQNGNDPMTVAVRNELARNASTMGMNYQEYLEAVPFAVEHAVNVIAEQIQPANKTAVKRELNNVILPTSDIPTAGKKVVEKQPQPSDIDKALSKRYGSKFETVSKIQGKVANQKTFEVSVPIELD</sequence>
<name>A0A6M3IIZ4_9ZZZZ</name>
<evidence type="ECO:0000313" key="2">
    <source>
        <dbReference type="EMBL" id="QJA57128.1"/>
    </source>
</evidence>
<dbReference type="EMBL" id="MT141255">
    <property type="protein sequence ID" value="QJA57128.1"/>
    <property type="molecule type" value="Genomic_DNA"/>
</dbReference>
<evidence type="ECO:0000256" key="1">
    <source>
        <dbReference type="SAM" id="MobiDB-lite"/>
    </source>
</evidence>
<gene>
    <name evidence="2" type="ORF">MM415B01710_0012</name>
</gene>
<feature type="region of interest" description="Disordered" evidence="1">
    <location>
        <begin position="94"/>
        <end position="115"/>
    </location>
</feature>
<dbReference type="AlphaFoldDB" id="A0A6M3IIZ4"/>
<accession>A0A6M3IIZ4</accession>
<feature type="region of interest" description="Disordered" evidence="1">
    <location>
        <begin position="1"/>
        <end position="30"/>
    </location>
</feature>
<protein>
    <submittedName>
        <fullName evidence="2">Uncharacterized protein</fullName>
    </submittedName>
</protein>
<proteinExistence type="predicted"/>
<feature type="compositionally biased region" description="Low complexity" evidence="1">
    <location>
        <begin position="94"/>
        <end position="106"/>
    </location>
</feature>